<proteinExistence type="predicted"/>
<keyword evidence="3" id="KW-1185">Reference proteome</keyword>
<reference evidence="2" key="1">
    <citation type="submission" date="2022-03" db="EMBL/GenBank/DDBJ databases">
        <authorList>
            <person name="Tunstrom K."/>
        </authorList>
    </citation>
    <scope>NUCLEOTIDE SEQUENCE</scope>
</reference>
<comment type="caution">
    <text evidence="2">The sequence shown here is derived from an EMBL/GenBank/DDBJ whole genome shotgun (WGS) entry which is preliminary data.</text>
</comment>
<evidence type="ECO:0000313" key="3">
    <source>
        <dbReference type="Proteomes" id="UP001153954"/>
    </source>
</evidence>
<dbReference type="EMBL" id="CAKOGL010000008">
    <property type="protein sequence ID" value="CAH2089116.1"/>
    <property type="molecule type" value="Genomic_DNA"/>
</dbReference>
<name>A0AAU9TPM9_EUPED</name>
<evidence type="ECO:0000256" key="1">
    <source>
        <dbReference type="SAM" id="SignalP"/>
    </source>
</evidence>
<feature type="signal peptide" evidence="1">
    <location>
        <begin position="1"/>
        <end position="23"/>
    </location>
</feature>
<organism evidence="2 3">
    <name type="scientific">Euphydryas editha</name>
    <name type="common">Edith's checkerspot</name>
    <dbReference type="NCBI Taxonomy" id="104508"/>
    <lineage>
        <taxon>Eukaryota</taxon>
        <taxon>Metazoa</taxon>
        <taxon>Ecdysozoa</taxon>
        <taxon>Arthropoda</taxon>
        <taxon>Hexapoda</taxon>
        <taxon>Insecta</taxon>
        <taxon>Pterygota</taxon>
        <taxon>Neoptera</taxon>
        <taxon>Endopterygota</taxon>
        <taxon>Lepidoptera</taxon>
        <taxon>Glossata</taxon>
        <taxon>Ditrysia</taxon>
        <taxon>Papilionoidea</taxon>
        <taxon>Nymphalidae</taxon>
        <taxon>Nymphalinae</taxon>
        <taxon>Euphydryas</taxon>
    </lineage>
</organism>
<feature type="chain" id="PRO_5043628162" evidence="1">
    <location>
        <begin position="24"/>
        <end position="126"/>
    </location>
</feature>
<dbReference type="Proteomes" id="UP001153954">
    <property type="component" value="Unassembled WGS sequence"/>
</dbReference>
<sequence length="126" mass="14332">MQCHKTILTMCFVMATVLPGSFGDLMKWNDTTYLEIPPLFHLDEWALCQRPKDVYCMVDAALISPKPSPLFDFLKEYSSNTQKHYNRTLVHRGVCISKCGAEGPETWRGAAERCLNNNLAQYGLEV</sequence>
<keyword evidence="1" id="KW-0732">Signal</keyword>
<dbReference type="AlphaFoldDB" id="A0AAU9TPM9"/>
<accession>A0AAU9TPM9</accession>
<gene>
    <name evidence="2" type="ORF">EEDITHA_LOCUS5206</name>
</gene>
<evidence type="ECO:0000313" key="2">
    <source>
        <dbReference type="EMBL" id="CAH2089116.1"/>
    </source>
</evidence>
<protein>
    <submittedName>
        <fullName evidence="2">Uncharacterized protein</fullName>
    </submittedName>
</protein>